<feature type="chain" id="PRO_5009327236" description="Ionotropic glutamate receptor C-terminal domain-containing protein" evidence="9">
    <location>
        <begin position="18"/>
        <end position="584"/>
    </location>
</feature>
<dbReference type="PANTHER" id="PTHR42643:SF41">
    <property type="entry name" value="IONOTROPIC RECEPTOR 20A-RELATED"/>
    <property type="match status" value="1"/>
</dbReference>
<evidence type="ECO:0000313" key="11">
    <source>
        <dbReference type="Proteomes" id="UP000095300"/>
    </source>
</evidence>
<evidence type="ECO:0000256" key="6">
    <source>
        <dbReference type="ARBA" id="ARBA00023170"/>
    </source>
</evidence>
<keyword evidence="6" id="KW-0675">Receptor</keyword>
<keyword evidence="11" id="KW-1185">Reference proteome</keyword>
<keyword evidence="5 8" id="KW-0472">Membrane</keyword>
<feature type="transmembrane region" description="Helical" evidence="8">
    <location>
        <begin position="322"/>
        <end position="343"/>
    </location>
</feature>
<name>A0A1I8PUH3_STOCA</name>
<gene>
    <name evidence="10" type="primary">106081041</name>
</gene>
<keyword evidence="2" id="KW-1003">Cell membrane</keyword>
<accession>A0A1I8PUH3</accession>
<evidence type="ECO:0000256" key="9">
    <source>
        <dbReference type="SAM" id="SignalP"/>
    </source>
</evidence>
<sequence length="584" mass="68256">MPLNTTIALTLLLSSNASKMANETTVASPQMVDNRFVFKIVQNLQQLYEFKNFVFFISPRLAIESEIADDFLQGFWKMFPFIPTVMMLNNKESMRGFLGSSSLCMVLTTHLEDPIMEVAALAMKGVRLLKTMFILFPQKLERAKAAKATDPFQEHKFFEDLGVLYNWIWKKQFINTLLITIHNNVFIQEPYPMRKLVNITNNWNAHSFFVNYRDNFKGYVIRTPLRHDLPRIFYMTRLPNSSKRTHRVSGVSGKLFMAFLGHINATFDEYYKDGKETEPVQLAKIIEMVESGELDISLHSYTDMLKSTAGNSYPIGINDWCFMHNLSLAFLQAISSMLLIMPLRILTLPIARIRFIYVLLFLLGFLVTNLYVSKMASFLTASPTVPQISTVQDIIDAKLGAMIMAYEYEILKEFNWPKQFMDLVVNATKPVMDKHRDRLNTSYGYATQTDRWVFANRQQRYMKKPIFRLSDTCIGPYYHVYPMLRDSHLAQPLEAFIVRSLEAGLILHWEREAFQDALYLGYMRMIPENCSIMALKLDFFRSIWYLWWFGLILGSLVFYLEVKRVTWWKIKEYSRKLCNKILEL</sequence>
<feature type="signal peptide" evidence="9">
    <location>
        <begin position="1"/>
        <end position="17"/>
    </location>
</feature>
<protein>
    <recommendedName>
        <fullName evidence="12">Ionotropic glutamate receptor C-terminal domain-containing protein</fullName>
    </recommendedName>
</protein>
<proteinExistence type="predicted"/>
<dbReference type="SUPFAM" id="SSF53850">
    <property type="entry name" value="Periplasmic binding protein-like II"/>
    <property type="match status" value="1"/>
</dbReference>
<evidence type="ECO:0000313" key="10">
    <source>
        <dbReference type="EnsemblMetazoa" id="SCAU011224-PA"/>
    </source>
</evidence>
<evidence type="ECO:0000256" key="5">
    <source>
        <dbReference type="ARBA" id="ARBA00023136"/>
    </source>
</evidence>
<reference evidence="10" key="1">
    <citation type="submission" date="2020-05" db="UniProtKB">
        <authorList>
            <consortium name="EnsemblMetazoa"/>
        </authorList>
    </citation>
    <scope>IDENTIFICATION</scope>
    <source>
        <strain evidence="10">USDA</strain>
    </source>
</reference>
<evidence type="ECO:0000256" key="2">
    <source>
        <dbReference type="ARBA" id="ARBA00022475"/>
    </source>
</evidence>
<keyword evidence="4 8" id="KW-1133">Transmembrane helix</keyword>
<dbReference type="Proteomes" id="UP000095300">
    <property type="component" value="Unassembled WGS sequence"/>
</dbReference>
<evidence type="ECO:0000256" key="4">
    <source>
        <dbReference type="ARBA" id="ARBA00022989"/>
    </source>
</evidence>
<evidence type="ECO:0000256" key="7">
    <source>
        <dbReference type="ARBA" id="ARBA00023180"/>
    </source>
</evidence>
<organism evidence="10 11">
    <name type="scientific">Stomoxys calcitrans</name>
    <name type="common">Stable fly</name>
    <name type="synonym">Conops calcitrans</name>
    <dbReference type="NCBI Taxonomy" id="35570"/>
    <lineage>
        <taxon>Eukaryota</taxon>
        <taxon>Metazoa</taxon>
        <taxon>Ecdysozoa</taxon>
        <taxon>Arthropoda</taxon>
        <taxon>Hexapoda</taxon>
        <taxon>Insecta</taxon>
        <taxon>Pterygota</taxon>
        <taxon>Neoptera</taxon>
        <taxon>Endopterygota</taxon>
        <taxon>Diptera</taxon>
        <taxon>Brachycera</taxon>
        <taxon>Muscomorpha</taxon>
        <taxon>Muscoidea</taxon>
        <taxon>Muscidae</taxon>
        <taxon>Stomoxys</taxon>
    </lineage>
</organism>
<dbReference type="InterPro" id="IPR052192">
    <property type="entry name" value="Insect_Ionotropic_Sensory_Rcpt"/>
</dbReference>
<dbReference type="AlphaFoldDB" id="A0A1I8PUH3"/>
<evidence type="ECO:0000256" key="1">
    <source>
        <dbReference type="ARBA" id="ARBA00004651"/>
    </source>
</evidence>
<dbReference type="OrthoDB" id="8044407at2759"/>
<evidence type="ECO:0000256" key="3">
    <source>
        <dbReference type="ARBA" id="ARBA00022692"/>
    </source>
</evidence>
<keyword evidence="9" id="KW-0732">Signal</keyword>
<feature type="transmembrane region" description="Helical" evidence="8">
    <location>
        <begin position="543"/>
        <end position="562"/>
    </location>
</feature>
<feature type="transmembrane region" description="Helical" evidence="8">
    <location>
        <begin position="355"/>
        <end position="372"/>
    </location>
</feature>
<evidence type="ECO:0000256" key="8">
    <source>
        <dbReference type="SAM" id="Phobius"/>
    </source>
</evidence>
<evidence type="ECO:0008006" key="12">
    <source>
        <dbReference type="Google" id="ProtNLM"/>
    </source>
</evidence>
<keyword evidence="7" id="KW-0325">Glycoprotein</keyword>
<keyword evidence="3 8" id="KW-0812">Transmembrane</keyword>
<dbReference type="EnsemblMetazoa" id="SCAU011224-RA">
    <property type="protein sequence ID" value="SCAU011224-PA"/>
    <property type="gene ID" value="SCAU011224"/>
</dbReference>
<dbReference type="PANTHER" id="PTHR42643">
    <property type="entry name" value="IONOTROPIC RECEPTOR 20A-RELATED"/>
    <property type="match status" value="1"/>
</dbReference>
<dbReference type="GO" id="GO:0005886">
    <property type="term" value="C:plasma membrane"/>
    <property type="evidence" value="ECO:0007669"/>
    <property type="project" value="UniProtKB-SubCell"/>
</dbReference>
<dbReference type="VEuPathDB" id="VectorBase:SCAU011224"/>
<comment type="subcellular location">
    <subcellularLocation>
        <location evidence="1">Cell membrane</location>
        <topology evidence="1">Multi-pass membrane protein</topology>
    </subcellularLocation>
</comment>